<dbReference type="Gene3D" id="1.10.490.10">
    <property type="entry name" value="Globins"/>
    <property type="match status" value="1"/>
</dbReference>
<dbReference type="GO" id="GO:0046872">
    <property type="term" value="F:metal ion binding"/>
    <property type="evidence" value="ECO:0007669"/>
    <property type="project" value="UniProtKB-KW"/>
</dbReference>
<dbReference type="AlphaFoldDB" id="C7JII0"/>
<keyword evidence="5" id="KW-0614">Plasmid</keyword>
<keyword evidence="3" id="KW-0479">Metal-binding</keyword>
<gene>
    <name evidence="5" type="ordered locus">APA01_41200</name>
</gene>
<geneLocation type="plasmid" evidence="5 6">
    <name>pAPA01-011</name>
</geneLocation>
<name>C7JII0_ACEP3</name>
<dbReference type="Proteomes" id="UP000000948">
    <property type="component" value="Plasmid pAPA01-011"/>
</dbReference>
<evidence type="ECO:0000256" key="2">
    <source>
        <dbReference type="ARBA" id="ARBA00022617"/>
    </source>
</evidence>
<dbReference type="SUPFAM" id="SSF46458">
    <property type="entry name" value="Globin-like"/>
    <property type="match status" value="1"/>
</dbReference>
<dbReference type="GO" id="GO:0019825">
    <property type="term" value="F:oxygen binding"/>
    <property type="evidence" value="ECO:0007669"/>
    <property type="project" value="InterPro"/>
</dbReference>
<dbReference type="HOGENOM" id="CLU_104957_4_0_5"/>
<evidence type="ECO:0000313" key="6">
    <source>
        <dbReference type="Proteomes" id="UP000000948"/>
    </source>
</evidence>
<dbReference type="InterPro" id="IPR012292">
    <property type="entry name" value="Globin/Proto"/>
</dbReference>
<evidence type="ECO:0000256" key="4">
    <source>
        <dbReference type="ARBA" id="ARBA00023004"/>
    </source>
</evidence>
<protein>
    <submittedName>
        <fullName evidence="5">Sec-independent protein translocase</fullName>
    </submittedName>
</protein>
<accession>C7JII0</accession>
<dbReference type="CDD" id="cd08916">
    <property type="entry name" value="TrHb3_P"/>
    <property type="match status" value="1"/>
</dbReference>
<evidence type="ECO:0000256" key="1">
    <source>
        <dbReference type="ARBA" id="ARBA00022448"/>
    </source>
</evidence>
<keyword evidence="4" id="KW-0408">Iron</keyword>
<evidence type="ECO:0000256" key="3">
    <source>
        <dbReference type="ARBA" id="ARBA00022723"/>
    </source>
</evidence>
<dbReference type="InterPro" id="IPR001486">
    <property type="entry name" value="Hemoglobin_trunc"/>
</dbReference>
<dbReference type="Pfam" id="PF01152">
    <property type="entry name" value="Bac_globin"/>
    <property type="match status" value="1"/>
</dbReference>
<dbReference type="KEGG" id="apt:APA01_41200"/>
<keyword evidence="1" id="KW-0813">Transport</keyword>
<dbReference type="InterPro" id="IPR009050">
    <property type="entry name" value="Globin-like_sf"/>
</dbReference>
<keyword evidence="2" id="KW-0349">Heme</keyword>
<organism evidence="5 6">
    <name type="scientific">Acetobacter pasteurianus (strain NBRC 105184 / IFO 3283-01)</name>
    <dbReference type="NCBI Taxonomy" id="634452"/>
    <lineage>
        <taxon>Bacteria</taxon>
        <taxon>Pseudomonadati</taxon>
        <taxon>Pseudomonadota</taxon>
        <taxon>Alphaproteobacteria</taxon>
        <taxon>Acetobacterales</taxon>
        <taxon>Acetobacteraceae</taxon>
        <taxon>Acetobacter</taxon>
    </lineage>
</organism>
<dbReference type="GO" id="GO:0020037">
    <property type="term" value="F:heme binding"/>
    <property type="evidence" value="ECO:0007669"/>
    <property type="project" value="InterPro"/>
</dbReference>
<sequence>MYNPSVRFPRPSLLGKIAIFACLTIFLLRWGRAGFALAQPFCQSHQIDCTQHQAVKEAHIMSRLPLNEDGLATLVDAFYTRVRADPKLGPIFEDAVTNWPEHLQTLTAFWSSVMLGTGRYKGQPVPVHMQHRDRITPELFDRWLALWGETTSTHMPADVAAVLQDKAANIARSLQLALSFYAKRAMLQRNTAP</sequence>
<evidence type="ECO:0000313" key="5">
    <source>
        <dbReference type="EMBL" id="BAI00907.1"/>
    </source>
</evidence>
<dbReference type="EMBL" id="AP011122">
    <property type="protein sequence ID" value="BAI00907.1"/>
    <property type="molecule type" value="Genomic_DNA"/>
</dbReference>
<reference evidence="5 6" key="1">
    <citation type="journal article" date="2009" name="Nucleic Acids Res.">
        <title>Whole-genome analyses reveal genetic instability of Acetobacter pasteurianus.</title>
        <authorList>
            <person name="Azuma Y."/>
            <person name="Hosoyama A."/>
            <person name="Matsutani M."/>
            <person name="Furuya N."/>
            <person name="Horikawa H."/>
            <person name="Harada T."/>
            <person name="Hirakawa H."/>
            <person name="Kuhara S."/>
            <person name="Matsushita K."/>
            <person name="Fujita N."/>
            <person name="Shirai M."/>
        </authorList>
    </citation>
    <scope>NUCLEOTIDE SEQUENCE [LARGE SCALE GENOMIC DNA]</scope>
    <source>
        <strain evidence="6">NBRC 105184 / IFO 3283-01</strain>
        <plasmid evidence="5">pAPA01-011</plasmid>
    </source>
</reference>
<proteinExistence type="predicted"/>